<comment type="similarity">
    <text evidence="6">Belongs to the PINc/VapC protein family.</text>
</comment>
<evidence type="ECO:0000256" key="1">
    <source>
        <dbReference type="ARBA" id="ARBA00022649"/>
    </source>
</evidence>
<keyword evidence="2 6" id="KW-0540">Nuclease</keyword>
<feature type="binding site" evidence="6">
    <location>
        <position position="5"/>
    </location>
    <ligand>
        <name>Mg(2+)</name>
        <dbReference type="ChEBI" id="CHEBI:18420"/>
    </ligand>
</feature>
<dbReference type="EMBL" id="JYIT01000078">
    <property type="protein sequence ID" value="KJL22831.1"/>
    <property type="molecule type" value="Genomic_DNA"/>
</dbReference>
<keyword evidence="3 6" id="KW-0479">Metal-binding</keyword>
<dbReference type="InterPro" id="IPR022907">
    <property type="entry name" value="VapC_family"/>
</dbReference>
<evidence type="ECO:0000256" key="3">
    <source>
        <dbReference type="ARBA" id="ARBA00022723"/>
    </source>
</evidence>
<dbReference type="GO" id="GO:0016787">
    <property type="term" value="F:hydrolase activity"/>
    <property type="evidence" value="ECO:0007669"/>
    <property type="project" value="UniProtKB-KW"/>
</dbReference>
<dbReference type="PATRIC" id="fig|582680.7.peg.2270"/>
<dbReference type="Gene3D" id="3.40.50.1010">
    <property type="entry name" value="5'-nuclease"/>
    <property type="match status" value="1"/>
</dbReference>
<dbReference type="AlphaFoldDB" id="A0A0F0KUC1"/>
<keyword evidence="4 6" id="KW-0378">Hydrolase</keyword>
<evidence type="ECO:0000313" key="9">
    <source>
        <dbReference type="Proteomes" id="UP000033448"/>
    </source>
</evidence>
<dbReference type="RefSeq" id="WP_045250883.1">
    <property type="nucleotide sequence ID" value="NZ_FNGQ01000002.1"/>
</dbReference>
<dbReference type="HAMAP" id="MF_00265">
    <property type="entry name" value="VapC_Nob1"/>
    <property type="match status" value="1"/>
</dbReference>
<evidence type="ECO:0000256" key="2">
    <source>
        <dbReference type="ARBA" id="ARBA00022722"/>
    </source>
</evidence>
<keyword evidence="1 6" id="KW-1277">Toxin-antitoxin system</keyword>
<keyword evidence="9" id="KW-1185">Reference proteome</keyword>
<dbReference type="SUPFAM" id="SSF88723">
    <property type="entry name" value="PIN domain-like"/>
    <property type="match status" value="1"/>
</dbReference>
<evidence type="ECO:0000256" key="4">
    <source>
        <dbReference type="ARBA" id="ARBA00022801"/>
    </source>
</evidence>
<comment type="caution">
    <text evidence="8">The sequence shown here is derived from an EMBL/GenBank/DDBJ whole genome shotgun (WGS) entry which is preliminary data.</text>
</comment>
<keyword evidence="5 6" id="KW-0460">Magnesium</keyword>
<gene>
    <name evidence="6" type="primary">vapC</name>
    <name evidence="8" type="ORF">RL72_02223</name>
</gene>
<dbReference type="GO" id="GO:0090729">
    <property type="term" value="F:toxin activity"/>
    <property type="evidence" value="ECO:0007669"/>
    <property type="project" value="UniProtKB-KW"/>
</dbReference>
<sequence length="130" mass="14228">MIYLDTSAAIKAIVPEQGTDEMRDVFARGELLIASRLLALELAAVTQRRRAGGKEVARLLDRVNLVTLDDQVLDRAMEIRSGLRAPDALHLATALQLEGVVDSMLSFDRELRERAREAGIPPHPLCADAG</sequence>
<accession>A0A0F0KUC1</accession>
<evidence type="ECO:0000256" key="6">
    <source>
        <dbReference type="HAMAP-Rule" id="MF_00265"/>
    </source>
</evidence>
<proteinExistence type="inferred from homology"/>
<dbReference type="GO" id="GO:0004540">
    <property type="term" value="F:RNA nuclease activity"/>
    <property type="evidence" value="ECO:0007669"/>
    <property type="project" value="InterPro"/>
</dbReference>
<dbReference type="InterPro" id="IPR002716">
    <property type="entry name" value="PIN_dom"/>
</dbReference>
<feature type="domain" description="PIN" evidence="7">
    <location>
        <begin position="2"/>
        <end position="116"/>
    </location>
</feature>
<dbReference type="EC" id="3.1.-.-" evidence="6"/>
<evidence type="ECO:0000256" key="5">
    <source>
        <dbReference type="ARBA" id="ARBA00022842"/>
    </source>
</evidence>
<protein>
    <recommendedName>
        <fullName evidence="6">Ribonuclease VapC</fullName>
        <shortName evidence="6">RNase VapC</shortName>
        <ecNumber evidence="6">3.1.-.-</ecNumber>
    </recommendedName>
    <alternativeName>
        <fullName evidence="6">Toxin VapC</fullName>
    </alternativeName>
</protein>
<comment type="function">
    <text evidence="6">Toxic component of a toxin-antitoxin (TA) system. An RNase.</text>
</comment>
<dbReference type="CDD" id="cd09874">
    <property type="entry name" value="PIN_MT3492-like"/>
    <property type="match status" value="1"/>
</dbReference>
<feature type="binding site" evidence="6">
    <location>
        <position position="87"/>
    </location>
    <ligand>
        <name>Mg(2+)</name>
        <dbReference type="ChEBI" id="CHEBI:18420"/>
    </ligand>
</feature>
<reference evidence="8 9" key="1">
    <citation type="submission" date="2015-02" db="EMBL/GenBank/DDBJ databases">
        <title>Draft genome sequences of ten Microbacterium spp. with emphasis on heavy metal contaminated environments.</title>
        <authorList>
            <person name="Corretto E."/>
        </authorList>
    </citation>
    <scope>NUCLEOTIDE SEQUENCE [LARGE SCALE GENOMIC DNA]</scope>
    <source>
        <strain evidence="8 9">DSM 23848</strain>
    </source>
</reference>
<dbReference type="Pfam" id="PF01850">
    <property type="entry name" value="PIN"/>
    <property type="match status" value="1"/>
</dbReference>
<dbReference type="GO" id="GO:0000287">
    <property type="term" value="F:magnesium ion binding"/>
    <property type="evidence" value="ECO:0007669"/>
    <property type="project" value="UniProtKB-UniRule"/>
</dbReference>
<organism evidence="8 9">
    <name type="scientific">Microbacterium azadirachtae</name>
    <dbReference type="NCBI Taxonomy" id="582680"/>
    <lineage>
        <taxon>Bacteria</taxon>
        <taxon>Bacillati</taxon>
        <taxon>Actinomycetota</taxon>
        <taxon>Actinomycetes</taxon>
        <taxon>Micrococcales</taxon>
        <taxon>Microbacteriaceae</taxon>
        <taxon>Microbacterium</taxon>
    </lineage>
</organism>
<comment type="cofactor">
    <cofactor evidence="6">
        <name>Mg(2+)</name>
        <dbReference type="ChEBI" id="CHEBI:18420"/>
    </cofactor>
</comment>
<evidence type="ECO:0000259" key="7">
    <source>
        <dbReference type="Pfam" id="PF01850"/>
    </source>
</evidence>
<dbReference type="InterPro" id="IPR029060">
    <property type="entry name" value="PIN-like_dom_sf"/>
</dbReference>
<keyword evidence="6" id="KW-0800">Toxin</keyword>
<name>A0A0F0KUC1_9MICO</name>
<dbReference type="Proteomes" id="UP000033448">
    <property type="component" value="Unassembled WGS sequence"/>
</dbReference>
<evidence type="ECO:0000313" key="8">
    <source>
        <dbReference type="EMBL" id="KJL22831.1"/>
    </source>
</evidence>